<evidence type="ECO:0000313" key="2">
    <source>
        <dbReference type="EMBL" id="TKV92681.1"/>
    </source>
</evidence>
<feature type="compositionally biased region" description="Pro residues" evidence="1">
    <location>
        <begin position="1"/>
        <end position="15"/>
    </location>
</feature>
<dbReference type="Gramene" id="TKV92681">
    <property type="protein sequence ID" value="TKV92681"/>
    <property type="gene ID" value="SEVIR_9G175900v2"/>
</dbReference>
<dbReference type="Proteomes" id="UP000298652">
    <property type="component" value="Chromosome 9"/>
</dbReference>
<sequence>MIPSSPPPTASPGAPPTCSDTTTSDGGSGSDTQSDQQVGPGNIISESVVSLVSYLGTLILSECTGILNEDLYDDFTTILTSASSFVRSIGDVVEDVVIKLRLPDKEIARGTLHYHEPEHDLAVVVVTRAHRFQRAHLKSTPCIYCMEVEPDLEVVAVGRRFESGSRWRDDCVPTEESSS</sequence>
<evidence type="ECO:0000313" key="3">
    <source>
        <dbReference type="Proteomes" id="UP000298652"/>
    </source>
</evidence>
<reference evidence="2" key="1">
    <citation type="submission" date="2019-03" db="EMBL/GenBank/DDBJ databases">
        <title>WGS assembly of Setaria viridis.</title>
        <authorList>
            <person name="Huang P."/>
            <person name="Jenkins J."/>
            <person name="Grimwood J."/>
            <person name="Barry K."/>
            <person name="Healey A."/>
            <person name="Mamidi S."/>
            <person name="Sreedasyam A."/>
            <person name="Shu S."/>
            <person name="Feldman M."/>
            <person name="Wu J."/>
            <person name="Yu Y."/>
            <person name="Chen C."/>
            <person name="Johnson J."/>
            <person name="Rokhsar D."/>
            <person name="Baxter I."/>
            <person name="Schmutz J."/>
            <person name="Brutnell T."/>
            <person name="Kellogg E."/>
        </authorList>
    </citation>
    <scope>NUCLEOTIDE SEQUENCE [LARGE SCALE GENOMIC DNA]</scope>
</reference>
<dbReference type="AlphaFoldDB" id="A0A4U6SW23"/>
<feature type="region of interest" description="Disordered" evidence="1">
    <location>
        <begin position="1"/>
        <end position="40"/>
    </location>
</feature>
<protein>
    <submittedName>
        <fullName evidence="2">Uncharacterized protein</fullName>
    </submittedName>
</protein>
<name>A0A4U6SW23_SETVI</name>
<dbReference type="PANTHER" id="PTHR18868:SF37">
    <property type="entry name" value="OS07G0665300 PROTEIN"/>
    <property type="match status" value="1"/>
</dbReference>
<evidence type="ECO:0000256" key="1">
    <source>
        <dbReference type="SAM" id="MobiDB-lite"/>
    </source>
</evidence>
<gene>
    <name evidence="2" type="ORF">SEVIR_9G175900v2</name>
</gene>
<dbReference type="PANTHER" id="PTHR18868">
    <property type="entry name" value="OS07G0665300 PROTEIN-RELATED"/>
    <property type="match status" value="1"/>
</dbReference>
<dbReference type="EMBL" id="CM016560">
    <property type="protein sequence ID" value="TKV92681.1"/>
    <property type="molecule type" value="Genomic_DNA"/>
</dbReference>
<feature type="compositionally biased region" description="Low complexity" evidence="1">
    <location>
        <begin position="16"/>
        <end position="37"/>
    </location>
</feature>
<proteinExistence type="predicted"/>
<accession>A0A4U6SW23</accession>
<keyword evidence="3" id="KW-1185">Reference proteome</keyword>
<organism evidence="2 3">
    <name type="scientific">Setaria viridis</name>
    <name type="common">Green bristlegrass</name>
    <name type="synonym">Setaria italica subsp. viridis</name>
    <dbReference type="NCBI Taxonomy" id="4556"/>
    <lineage>
        <taxon>Eukaryota</taxon>
        <taxon>Viridiplantae</taxon>
        <taxon>Streptophyta</taxon>
        <taxon>Embryophyta</taxon>
        <taxon>Tracheophyta</taxon>
        <taxon>Spermatophyta</taxon>
        <taxon>Magnoliopsida</taxon>
        <taxon>Liliopsida</taxon>
        <taxon>Poales</taxon>
        <taxon>Poaceae</taxon>
        <taxon>PACMAD clade</taxon>
        <taxon>Panicoideae</taxon>
        <taxon>Panicodae</taxon>
        <taxon>Paniceae</taxon>
        <taxon>Cenchrinae</taxon>
        <taxon>Setaria</taxon>
    </lineage>
</organism>